<protein>
    <submittedName>
        <fullName evidence="9">Phosphoribosylglycinamide formyltransferase 2</fullName>
    </submittedName>
</protein>
<dbReference type="Gene3D" id="3.30.1490.20">
    <property type="entry name" value="ATP-grasp fold, A domain"/>
    <property type="match status" value="1"/>
</dbReference>
<organism evidence="9 10">
    <name type="scientific">Mycobacterium botniense</name>
    <dbReference type="NCBI Taxonomy" id="84962"/>
    <lineage>
        <taxon>Bacteria</taxon>
        <taxon>Bacillati</taxon>
        <taxon>Actinomycetota</taxon>
        <taxon>Actinomycetes</taxon>
        <taxon>Mycobacteriales</taxon>
        <taxon>Mycobacteriaceae</taxon>
        <taxon>Mycobacterium</taxon>
    </lineage>
</organism>
<dbReference type="Pfam" id="PF02222">
    <property type="entry name" value="ATP-grasp"/>
    <property type="match status" value="1"/>
</dbReference>
<keyword evidence="3" id="KW-0658">Purine biosynthesis</keyword>
<comment type="caution">
    <text evidence="9">The sequence shown here is derived from an EMBL/GenBank/DDBJ whole genome shotgun (WGS) entry which is preliminary data.</text>
</comment>
<dbReference type="GO" id="GO:0005829">
    <property type="term" value="C:cytosol"/>
    <property type="evidence" value="ECO:0007669"/>
    <property type="project" value="TreeGrafter"/>
</dbReference>
<evidence type="ECO:0000256" key="1">
    <source>
        <dbReference type="ARBA" id="ARBA00022598"/>
    </source>
</evidence>
<name>A0A7I9XU37_9MYCO</name>
<reference evidence="9 10" key="1">
    <citation type="journal article" date="2019" name="Emerg. Microbes Infect.">
        <title>Comprehensive subspecies identification of 175 nontuberculous mycobacteria species based on 7547 genomic profiles.</title>
        <authorList>
            <person name="Matsumoto Y."/>
            <person name="Kinjo T."/>
            <person name="Motooka D."/>
            <person name="Nabeya D."/>
            <person name="Jung N."/>
            <person name="Uechi K."/>
            <person name="Horii T."/>
            <person name="Iida T."/>
            <person name="Fujita J."/>
            <person name="Nakamura S."/>
        </authorList>
    </citation>
    <scope>NUCLEOTIDE SEQUENCE [LARGE SCALE GENOMIC DNA]</scope>
    <source>
        <strain evidence="9 10">JCM 17322</strain>
    </source>
</reference>
<evidence type="ECO:0000256" key="2">
    <source>
        <dbReference type="ARBA" id="ARBA00022741"/>
    </source>
</evidence>
<keyword evidence="4 6" id="KW-0067">ATP-binding</keyword>
<dbReference type="EMBL" id="BLKW01000002">
    <property type="protein sequence ID" value="GFG73523.1"/>
    <property type="molecule type" value="Genomic_DNA"/>
</dbReference>
<dbReference type="GO" id="GO:0046872">
    <property type="term" value="F:metal ion binding"/>
    <property type="evidence" value="ECO:0007669"/>
    <property type="project" value="InterPro"/>
</dbReference>
<dbReference type="PANTHER" id="PTHR43055:SF1">
    <property type="entry name" value="FORMATE-DEPENDENT PHOSPHORIBOSYLGLYCINAMIDE FORMYLTRANSFERASE"/>
    <property type="match status" value="1"/>
</dbReference>
<dbReference type="InterPro" id="IPR011761">
    <property type="entry name" value="ATP-grasp"/>
</dbReference>
<dbReference type="InterPro" id="IPR003135">
    <property type="entry name" value="ATP-grasp_carboxylate-amine"/>
</dbReference>
<dbReference type="PANTHER" id="PTHR43055">
    <property type="entry name" value="FORMATE-DEPENDENT PHOSPHORIBOSYLGLYCINAMIDE FORMYLTRANSFERASE"/>
    <property type="match status" value="1"/>
</dbReference>
<feature type="region of interest" description="Disordered" evidence="7">
    <location>
        <begin position="1"/>
        <end position="52"/>
    </location>
</feature>
<feature type="domain" description="ATP-grasp" evidence="8">
    <location>
        <begin position="161"/>
        <end position="355"/>
    </location>
</feature>
<dbReference type="InterPro" id="IPR054350">
    <property type="entry name" value="PurT/PurK_preATP-grasp"/>
</dbReference>
<proteinExistence type="predicted"/>
<evidence type="ECO:0000256" key="4">
    <source>
        <dbReference type="ARBA" id="ARBA00022840"/>
    </source>
</evidence>
<dbReference type="Pfam" id="PF22660">
    <property type="entry name" value="RS_preATP-grasp-like"/>
    <property type="match status" value="1"/>
</dbReference>
<evidence type="ECO:0000256" key="6">
    <source>
        <dbReference type="PROSITE-ProRule" id="PRU00409"/>
    </source>
</evidence>
<dbReference type="InterPro" id="IPR013815">
    <property type="entry name" value="ATP_grasp_subdomain_1"/>
</dbReference>
<dbReference type="InterPro" id="IPR048740">
    <property type="entry name" value="PurT_C"/>
</dbReference>
<evidence type="ECO:0000256" key="5">
    <source>
        <dbReference type="ARBA" id="ARBA00025704"/>
    </source>
</evidence>
<evidence type="ECO:0000313" key="9">
    <source>
        <dbReference type="EMBL" id="GFG73523.1"/>
    </source>
</evidence>
<keyword evidence="2 6" id="KW-0547">Nucleotide-binding</keyword>
<dbReference type="SUPFAM" id="SSF51246">
    <property type="entry name" value="Rudiment single hybrid motif"/>
    <property type="match status" value="1"/>
</dbReference>
<comment type="pathway">
    <text evidence="5">Purine metabolism.</text>
</comment>
<dbReference type="Gene3D" id="3.30.470.20">
    <property type="entry name" value="ATP-grasp fold, B domain"/>
    <property type="match status" value="1"/>
</dbReference>
<dbReference type="Proteomes" id="UP000465361">
    <property type="component" value="Unassembled WGS sequence"/>
</dbReference>
<evidence type="ECO:0000313" key="10">
    <source>
        <dbReference type="Proteomes" id="UP000465361"/>
    </source>
</evidence>
<evidence type="ECO:0000256" key="3">
    <source>
        <dbReference type="ARBA" id="ARBA00022755"/>
    </source>
</evidence>
<keyword evidence="1" id="KW-0436">Ligase</keyword>
<keyword evidence="9" id="KW-0808">Transferase</keyword>
<dbReference type="GO" id="GO:0016740">
    <property type="term" value="F:transferase activity"/>
    <property type="evidence" value="ECO:0007669"/>
    <property type="project" value="UniProtKB-KW"/>
</dbReference>
<dbReference type="GO" id="GO:0006164">
    <property type="term" value="P:purine nucleotide biosynthetic process"/>
    <property type="evidence" value="ECO:0007669"/>
    <property type="project" value="UniProtKB-KW"/>
</dbReference>
<dbReference type="GO" id="GO:0016874">
    <property type="term" value="F:ligase activity"/>
    <property type="evidence" value="ECO:0007669"/>
    <property type="project" value="UniProtKB-KW"/>
</dbReference>
<dbReference type="GO" id="GO:0005524">
    <property type="term" value="F:ATP binding"/>
    <property type="evidence" value="ECO:0007669"/>
    <property type="project" value="UniProtKB-UniRule"/>
</dbReference>
<gene>
    <name evidence="9" type="primary">purT</name>
    <name evidence="9" type="ORF">MBOT_08880</name>
</gene>
<evidence type="ECO:0000256" key="7">
    <source>
        <dbReference type="SAM" id="MobiDB-lite"/>
    </source>
</evidence>
<dbReference type="InterPro" id="IPR011054">
    <property type="entry name" value="Rudment_hybrid_motif"/>
</dbReference>
<dbReference type="NCBIfam" id="NF006766">
    <property type="entry name" value="PRK09288.1"/>
    <property type="match status" value="1"/>
</dbReference>
<dbReference type="PROSITE" id="PS50975">
    <property type="entry name" value="ATP_GRASP"/>
    <property type="match status" value="1"/>
</dbReference>
<dbReference type="InterPro" id="IPR016185">
    <property type="entry name" value="PreATP-grasp_dom_sf"/>
</dbReference>
<evidence type="ECO:0000259" key="8">
    <source>
        <dbReference type="PROSITE" id="PS50975"/>
    </source>
</evidence>
<dbReference type="Gene3D" id="3.40.50.20">
    <property type="match status" value="1"/>
</dbReference>
<dbReference type="SUPFAM" id="SSF52440">
    <property type="entry name" value="PreATP-grasp domain"/>
    <property type="match status" value="1"/>
</dbReference>
<dbReference type="AlphaFoldDB" id="A0A7I9XU37"/>
<sequence length="444" mass="47046">MTDREGEPVSEGLTEEEHEPPGKHEACDAAETTQLASGERLRDEPDDEDAEHSRRVMLLGSGELSRELVIAFQHLGAEVIAVDGYPDAPAHRVADHSLVVDMTDTDELAEVIGRERPNFVVTATDALAVDALNAAAETGFAHVVPSPRSIRLTADVEGLRRLAADELGLPTAPFWFAGSLDELQAVAAHAGFPLLVRPVAAAAGQGQSVLRRPDDVEPAWQRAAATTTPGAPNRVLAETVVEIDFHATLLTVCSAGPAGPAIEFCTPIGRGGPANGVREFWQPQSMSTAALDAGKSIAARIVKALGGRGVFGVDVMVRGDEVYFCDVSARPFECGLVTLRTQRLSAFELAARAVFGLAVDTIMISPGAARVIYSVPDALGATPNSEGALVDALRVPESDVRVYRQHKADGPRRLGVALATAPDVRAARDRARQVSAALHQLWQP</sequence>
<accession>A0A7I9XU37</accession>
<keyword evidence="10" id="KW-1185">Reference proteome</keyword>
<dbReference type="SUPFAM" id="SSF56059">
    <property type="entry name" value="Glutathione synthetase ATP-binding domain-like"/>
    <property type="match status" value="1"/>
</dbReference>
<dbReference type="Pfam" id="PF21244">
    <property type="entry name" value="PurT_C"/>
    <property type="match status" value="1"/>
</dbReference>